<keyword evidence="4" id="KW-1185">Reference proteome</keyword>
<keyword evidence="2" id="KW-0732">Signal</keyword>
<dbReference type="AlphaFoldDB" id="A0A4R9K8V5"/>
<reference evidence="3" key="1">
    <citation type="journal article" date="2019" name="PLoS Negl. Trop. Dis.">
        <title>Revisiting the worldwide diversity of Leptospira species in the environment.</title>
        <authorList>
            <person name="Vincent A.T."/>
            <person name="Schiettekatte O."/>
            <person name="Bourhy P."/>
            <person name="Veyrier F.J."/>
            <person name="Picardeau M."/>
        </authorList>
    </citation>
    <scope>NUCLEOTIDE SEQUENCE [LARGE SCALE GENOMIC DNA]</scope>
    <source>
        <strain evidence="3">201702476</strain>
    </source>
</reference>
<feature type="transmembrane region" description="Helical" evidence="1">
    <location>
        <begin position="84"/>
        <end position="105"/>
    </location>
</feature>
<feature type="signal peptide" evidence="2">
    <location>
        <begin position="1"/>
        <end position="19"/>
    </location>
</feature>
<organism evidence="3 4">
    <name type="scientific">Leptospira ognonensis</name>
    <dbReference type="NCBI Taxonomy" id="2484945"/>
    <lineage>
        <taxon>Bacteria</taxon>
        <taxon>Pseudomonadati</taxon>
        <taxon>Spirochaetota</taxon>
        <taxon>Spirochaetia</taxon>
        <taxon>Leptospirales</taxon>
        <taxon>Leptospiraceae</taxon>
        <taxon>Leptospira</taxon>
    </lineage>
</organism>
<keyword evidence="1" id="KW-0812">Transmembrane</keyword>
<keyword evidence="1" id="KW-0472">Membrane</keyword>
<evidence type="ECO:0008006" key="5">
    <source>
        <dbReference type="Google" id="ProtNLM"/>
    </source>
</evidence>
<dbReference type="RefSeq" id="WP_135621478.1">
    <property type="nucleotide sequence ID" value="NZ_RQGD01000005.1"/>
</dbReference>
<sequence>MKKTIATLLLVTLSSIFLTQCSMTRVVKIDSQPNGTDVYYKGGMIGKTPTTFEMGTSIFADSTVIFKQGDQTIATEKIIRELSIPMLIFNLTLGWFTLGISWFWVAPPKEYQHFFVGNAGTRGNNSSVGISGFNDTVTLKNGTKYESCSAAVTADSVVITTRTGKTLVYPKSAVEKLKKGN</sequence>
<keyword evidence="1" id="KW-1133">Transmembrane helix</keyword>
<proteinExistence type="predicted"/>
<evidence type="ECO:0000313" key="4">
    <source>
        <dbReference type="Proteomes" id="UP000297693"/>
    </source>
</evidence>
<protein>
    <recommendedName>
        <fullName evidence="5">Lipoprotein</fullName>
    </recommendedName>
</protein>
<comment type="caution">
    <text evidence="3">The sequence shown here is derived from an EMBL/GenBank/DDBJ whole genome shotgun (WGS) entry which is preliminary data.</text>
</comment>
<gene>
    <name evidence="3" type="ORF">EHQ58_00995</name>
</gene>
<dbReference type="Proteomes" id="UP000297693">
    <property type="component" value="Unassembled WGS sequence"/>
</dbReference>
<dbReference type="OrthoDB" id="338032at2"/>
<feature type="chain" id="PRO_5020764553" description="Lipoprotein" evidence="2">
    <location>
        <begin position="20"/>
        <end position="181"/>
    </location>
</feature>
<evidence type="ECO:0000256" key="2">
    <source>
        <dbReference type="SAM" id="SignalP"/>
    </source>
</evidence>
<accession>A0A4R9K8V5</accession>
<name>A0A4R9K8V5_9LEPT</name>
<evidence type="ECO:0000256" key="1">
    <source>
        <dbReference type="SAM" id="Phobius"/>
    </source>
</evidence>
<evidence type="ECO:0000313" key="3">
    <source>
        <dbReference type="EMBL" id="TGL63057.1"/>
    </source>
</evidence>
<dbReference type="EMBL" id="RQGD01000005">
    <property type="protein sequence ID" value="TGL63057.1"/>
    <property type="molecule type" value="Genomic_DNA"/>
</dbReference>